<reference evidence="6" key="1">
    <citation type="submission" date="2023-07" db="EMBL/GenBank/DDBJ databases">
        <title>Genomic Encyclopedia of Type Strains, Phase IV (KMG-IV): sequencing the most valuable type-strain genomes for metagenomic binning, comparative biology and taxonomic classification.</title>
        <authorList>
            <person name="Goeker M."/>
        </authorList>
    </citation>
    <scope>NUCLEOTIDE SEQUENCE</scope>
    <source>
        <strain evidence="6">DSM 21202</strain>
    </source>
</reference>
<dbReference type="AlphaFoldDB" id="A0AAE3VLE0"/>
<dbReference type="PANTHER" id="PTHR48097:SF5">
    <property type="entry name" value="LOW SPECIFICITY L-THREONINE ALDOLASE"/>
    <property type="match status" value="1"/>
</dbReference>
<comment type="cofactor">
    <cofactor evidence="1">
        <name>pyridoxal 5'-phosphate</name>
        <dbReference type="ChEBI" id="CHEBI:597326"/>
    </cofactor>
</comment>
<evidence type="ECO:0000256" key="2">
    <source>
        <dbReference type="ARBA" id="ARBA00006966"/>
    </source>
</evidence>
<dbReference type="PANTHER" id="PTHR48097">
    <property type="entry name" value="L-THREONINE ALDOLASE-RELATED"/>
    <property type="match status" value="1"/>
</dbReference>
<keyword evidence="4" id="KW-0663">Pyridoxal phosphate</keyword>
<sequence>MNFASDNWAGVSPKVAEALSEAAAGQAPAYGGDDWTGRATAAISETFGRDVEAFFVATGTAANALSLAAVSGPGAIGFCHSDAHIAIDEGGAPAFLGRGLTLTHITGPEGKITPDGLRDALSHYPDAAAWQRGRPSVVSLAQTTEAGTVYTPDEVAAIADIARDRSMAVHMDGARFANAVSHLGCAPADITWKAGVDLLSFGLTKNGAWCAEAIVVFDAAKAPHVAAHRKQAGHLFSKSRFVAAQMLAMLEGGHWLELAGKANAAASRLAAGIEASSRARLAWPCQSNEVFAHVETAMLERLQAAGAHLYPWSVRGAPDEEASAAHETRTRMIANFATTDAEIDAFLTALGQNDSSR</sequence>
<dbReference type="InterPro" id="IPR015424">
    <property type="entry name" value="PyrdxlP-dep_Trfase"/>
</dbReference>
<dbReference type="RefSeq" id="WP_306883943.1">
    <property type="nucleotide sequence ID" value="NZ_JAUSUL010000001.1"/>
</dbReference>
<keyword evidence="6" id="KW-0456">Lyase</keyword>
<evidence type="ECO:0000313" key="6">
    <source>
        <dbReference type="EMBL" id="MDQ0314165.1"/>
    </source>
</evidence>
<dbReference type="Gene3D" id="3.90.1150.10">
    <property type="entry name" value="Aspartate Aminotransferase, domain 1"/>
    <property type="match status" value="1"/>
</dbReference>
<accession>A0AAE3VLE0</accession>
<dbReference type="EMBL" id="JAUSUL010000001">
    <property type="protein sequence ID" value="MDQ0314165.1"/>
    <property type="molecule type" value="Genomic_DNA"/>
</dbReference>
<dbReference type="InterPro" id="IPR015421">
    <property type="entry name" value="PyrdxlP-dep_Trfase_major"/>
</dbReference>
<evidence type="ECO:0000256" key="1">
    <source>
        <dbReference type="ARBA" id="ARBA00001933"/>
    </source>
</evidence>
<dbReference type="Proteomes" id="UP001229244">
    <property type="component" value="Unassembled WGS sequence"/>
</dbReference>
<dbReference type="GO" id="GO:0006520">
    <property type="term" value="P:amino acid metabolic process"/>
    <property type="evidence" value="ECO:0007669"/>
    <property type="project" value="InterPro"/>
</dbReference>
<dbReference type="InterPro" id="IPR001597">
    <property type="entry name" value="ArAA_b-elim_lyase/Thr_aldolase"/>
</dbReference>
<dbReference type="Pfam" id="PF01212">
    <property type="entry name" value="Beta_elim_lyase"/>
    <property type="match status" value="1"/>
</dbReference>
<evidence type="ECO:0000313" key="7">
    <source>
        <dbReference type="Proteomes" id="UP001229244"/>
    </source>
</evidence>
<evidence type="ECO:0000256" key="3">
    <source>
        <dbReference type="ARBA" id="ARBA00011881"/>
    </source>
</evidence>
<keyword evidence="7" id="KW-1185">Reference proteome</keyword>
<name>A0AAE3VLE0_9HYPH</name>
<dbReference type="SUPFAM" id="SSF53383">
    <property type="entry name" value="PLP-dependent transferases"/>
    <property type="match status" value="1"/>
</dbReference>
<evidence type="ECO:0000259" key="5">
    <source>
        <dbReference type="Pfam" id="PF01212"/>
    </source>
</evidence>
<comment type="subunit">
    <text evidence="3">Homotetramer.</text>
</comment>
<protein>
    <submittedName>
        <fullName evidence="6">Threonine aldolase</fullName>
        <ecNumber evidence="6">4.1.2.5</ecNumber>
    </submittedName>
</protein>
<dbReference type="GO" id="GO:0004793">
    <property type="term" value="F:threonine aldolase activity"/>
    <property type="evidence" value="ECO:0007669"/>
    <property type="project" value="UniProtKB-EC"/>
</dbReference>
<proteinExistence type="inferred from homology"/>
<organism evidence="6 7">
    <name type="scientific">Amorphus orientalis</name>
    <dbReference type="NCBI Taxonomy" id="649198"/>
    <lineage>
        <taxon>Bacteria</taxon>
        <taxon>Pseudomonadati</taxon>
        <taxon>Pseudomonadota</taxon>
        <taxon>Alphaproteobacteria</taxon>
        <taxon>Hyphomicrobiales</taxon>
        <taxon>Amorphaceae</taxon>
        <taxon>Amorphus</taxon>
    </lineage>
</organism>
<dbReference type="InterPro" id="IPR015422">
    <property type="entry name" value="PyrdxlP-dep_Trfase_small"/>
</dbReference>
<feature type="domain" description="Aromatic amino acid beta-eliminating lyase/threonine aldolase" evidence="5">
    <location>
        <begin position="3"/>
        <end position="294"/>
    </location>
</feature>
<evidence type="ECO:0000256" key="4">
    <source>
        <dbReference type="ARBA" id="ARBA00022898"/>
    </source>
</evidence>
<gene>
    <name evidence="6" type="ORF">J2S73_000602</name>
</gene>
<comment type="caution">
    <text evidence="6">The sequence shown here is derived from an EMBL/GenBank/DDBJ whole genome shotgun (WGS) entry which is preliminary data.</text>
</comment>
<dbReference type="EC" id="4.1.2.5" evidence="6"/>
<dbReference type="Gene3D" id="3.40.640.10">
    <property type="entry name" value="Type I PLP-dependent aspartate aminotransferase-like (Major domain)"/>
    <property type="match status" value="1"/>
</dbReference>
<comment type="similarity">
    <text evidence="2">Belongs to the threonine aldolase family.</text>
</comment>